<dbReference type="GO" id="GO:0016491">
    <property type="term" value="F:oxidoreductase activity"/>
    <property type="evidence" value="ECO:0007669"/>
    <property type="project" value="UniProtKB-KW"/>
</dbReference>
<evidence type="ECO:0000313" key="4">
    <source>
        <dbReference type="Proteomes" id="UP000184206"/>
    </source>
</evidence>
<dbReference type="STRING" id="1123231.SAMN02745189_01946"/>
<evidence type="ECO:0000259" key="2">
    <source>
        <dbReference type="Pfam" id="PF04324"/>
    </source>
</evidence>
<dbReference type="EMBL" id="FRCF01000009">
    <property type="protein sequence ID" value="SHM32596.1"/>
    <property type="molecule type" value="Genomic_DNA"/>
</dbReference>
<accession>A0A1M7HVS1</accession>
<reference evidence="3 4" key="1">
    <citation type="submission" date="2016-11" db="EMBL/GenBank/DDBJ databases">
        <authorList>
            <person name="Jaros S."/>
            <person name="Januszkiewicz K."/>
            <person name="Wedrychowicz H."/>
        </authorList>
    </citation>
    <scope>NUCLEOTIDE SEQUENCE [LARGE SCALE GENOMIC DNA]</scope>
    <source>
        <strain evidence="3 4">DSM 16010</strain>
    </source>
</reference>
<evidence type="ECO:0000313" key="3">
    <source>
        <dbReference type="EMBL" id="SHM32596.1"/>
    </source>
</evidence>
<dbReference type="Proteomes" id="UP000184206">
    <property type="component" value="Unassembled WGS sequence"/>
</dbReference>
<proteinExistence type="predicted"/>
<dbReference type="AlphaFoldDB" id="A0A1M7HVS1"/>
<dbReference type="InterPro" id="IPR051691">
    <property type="entry name" value="Metab_Enz_Cyan_OpOx_G3PDH"/>
</dbReference>
<evidence type="ECO:0000256" key="1">
    <source>
        <dbReference type="ARBA" id="ARBA00023002"/>
    </source>
</evidence>
<gene>
    <name evidence="3" type="ORF">SAMN02745189_01946</name>
</gene>
<dbReference type="PANTHER" id="PTHR42949:SF3">
    <property type="entry name" value="ANAEROBIC GLYCEROL-3-PHOSPHATE DEHYDROGENASE SUBUNIT B"/>
    <property type="match status" value="1"/>
</dbReference>
<keyword evidence="4" id="KW-1185">Reference proteome</keyword>
<dbReference type="Gene3D" id="1.10.10.1100">
    <property type="entry name" value="BFD-like [2Fe-2S]-binding domain"/>
    <property type="match status" value="1"/>
</dbReference>
<sequence>MNIMNSNEDFTVCRCENVTYSEMMKAMEKGVNNSREMKLKTRAGMGFCNGRTCGHLINKITGDTQHAEPQFIHLKSQPPIRMISFGTLAGGEYND</sequence>
<dbReference type="Pfam" id="PF04324">
    <property type="entry name" value="Fer2_BFD"/>
    <property type="match status" value="1"/>
</dbReference>
<dbReference type="InterPro" id="IPR007419">
    <property type="entry name" value="BFD-like_2Fe2S-bd_dom"/>
</dbReference>
<protein>
    <submittedName>
        <fullName evidence="3">BFD-like [2Fe-2S] binding domain-containing protein</fullName>
    </submittedName>
</protein>
<feature type="domain" description="BFD-like [2Fe-2S]-binding" evidence="2">
    <location>
        <begin position="11"/>
        <end position="60"/>
    </location>
</feature>
<name>A0A1M7HVS1_9BACL</name>
<dbReference type="PANTHER" id="PTHR42949">
    <property type="entry name" value="ANAEROBIC GLYCEROL-3-PHOSPHATE DEHYDROGENASE SUBUNIT B"/>
    <property type="match status" value="1"/>
</dbReference>
<keyword evidence="1" id="KW-0560">Oxidoreductase</keyword>
<dbReference type="InterPro" id="IPR041854">
    <property type="entry name" value="BFD-like_2Fe2S-bd_dom_sf"/>
</dbReference>
<organism evidence="3 4">
    <name type="scientific">Lacicoccus alkaliphilus DSM 16010</name>
    <dbReference type="NCBI Taxonomy" id="1123231"/>
    <lineage>
        <taxon>Bacteria</taxon>
        <taxon>Bacillati</taxon>
        <taxon>Bacillota</taxon>
        <taxon>Bacilli</taxon>
        <taxon>Bacillales</taxon>
        <taxon>Salinicoccaceae</taxon>
        <taxon>Lacicoccus</taxon>
    </lineage>
</organism>